<reference evidence="2" key="1">
    <citation type="journal article" date="2023" name="G3 (Bethesda)">
        <title>A reference genome for the long-term kleptoplast-retaining sea slug Elysia crispata morphotype clarki.</title>
        <authorList>
            <person name="Eastman K.E."/>
            <person name="Pendleton A.L."/>
            <person name="Shaikh M.A."/>
            <person name="Suttiyut T."/>
            <person name="Ogas R."/>
            <person name="Tomko P."/>
            <person name="Gavelis G."/>
            <person name="Widhalm J.R."/>
            <person name="Wisecaver J.H."/>
        </authorList>
    </citation>
    <scope>NUCLEOTIDE SEQUENCE</scope>
    <source>
        <strain evidence="2">ECLA1</strain>
    </source>
</reference>
<feature type="compositionally biased region" description="Basic and acidic residues" evidence="1">
    <location>
        <begin position="79"/>
        <end position="88"/>
    </location>
</feature>
<organism evidence="2 3">
    <name type="scientific">Elysia crispata</name>
    <name type="common">lettuce slug</name>
    <dbReference type="NCBI Taxonomy" id="231223"/>
    <lineage>
        <taxon>Eukaryota</taxon>
        <taxon>Metazoa</taxon>
        <taxon>Spiralia</taxon>
        <taxon>Lophotrochozoa</taxon>
        <taxon>Mollusca</taxon>
        <taxon>Gastropoda</taxon>
        <taxon>Heterobranchia</taxon>
        <taxon>Euthyneura</taxon>
        <taxon>Panpulmonata</taxon>
        <taxon>Sacoglossa</taxon>
        <taxon>Placobranchoidea</taxon>
        <taxon>Plakobranchidae</taxon>
        <taxon>Elysia</taxon>
    </lineage>
</organism>
<evidence type="ECO:0000313" key="3">
    <source>
        <dbReference type="Proteomes" id="UP001283361"/>
    </source>
</evidence>
<evidence type="ECO:0000256" key="1">
    <source>
        <dbReference type="SAM" id="MobiDB-lite"/>
    </source>
</evidence>
<sequence>MCGLIIVWYPDNWYKVKGNRHICTEHEEQLEEALEGHFTTESVILHQEPSMTEVGTLKEILQHPQRDGQMVKSLTDSLVSREEEERQQKYLNEN</sequence>
<dbReference type="Proteomes" id="UP001283361">
    <property type="component" value="Unassembled WGS sequence"/>
</dbReference>
<gene>
    <name evidence="2" type="ORF">RRG08_019644</name>
</gene>
<name>A0AAE1DL87_9GAST</name>
<protein>
    <submittedName>
        <fullName evidence="2">Uncharacterized protein</fullName>
    </submittedName>
</protein>
<evidence type="ECO:0000313" key="2">
    <source>
        <dbReference type="EMBL" id="KAK3774781.1"/>
    </source>
</evidence>
<accession>A0AAE1DL87</accession>
<keyword evidence="3" id="KW-1185">Reference proteome</keyword>
<comment type="caution">
    <text evidence="2">The sequence shown here is derived from an EMBL/GenBank/DDBJ whole genome shotgun (WGS) entry which is preliminary data.</text>
</comment>
<dbReference type="Gene3D" id="3.40.50.2300">
    <property type="match status" value="1"/>
</dbReference>
<proteinExistence type="predicted"/>
<dbReference type="EMBL" id="JAWDGP010003388">
    <property type="protein sequence ID" value="KAK3774781.1"/>
    <property type="molecule type" value="Genomic_DNA"/>
</dbReference>
<dbReference type="AlphaFoldDB" id="A0AAE1DL87"/>
<feature type="region of interest" description="Disordered" evidence="1">
    <location>
        <begin position="65"/>
        <end position="94"/>
    </location>
</feature>